<evidence type="ECO:0000313" key="2">
    <source>
        <dbReference type="Proteomes" id="UP000001784"/>
    </source>
</evidence>
<organism evidence="1 2">
    <name type="scientific">Syntrophobacter fumaroxidans (strain DSM 10017 / MPOB)</name>
    <dbReference type="NCBI Taxonomy" id="335543"/>
    <lineage>
        <taxon>Bacteria</taxon>
        <taxon>Pseudomonadati</taxon>
        <taxon>Thermodesulfobacteriota</taxon>
        <taxon>Syntrophobacteria</taxon>
        <taxon>Syntrophobacterales</taxon>
        <taxon>Syntrophobacteraceae</taxon>
        <taxon>Syntrophobacter</taxon>
    </lineage>
</organism>
<keyword evidence="2" id="KW-1185">Reference proteome</keyword>
<dbReference type="HOGENOM" id="CLU_1282679_0_0_7"/>
<proteinExistence type="predicted"/>
<reference evidence="1 2" key="1">
    <citation type="submission" date="2006-10" db="EMBL/GenBank/DDBJ databases">
        <title>Complete sequence of Syntrophobacter fumaroxidans MPOB.</title>
        <authorList>
            <consortium name="US DOE Joint Genome Institute"/>
            <person name="Copeland A."/>
            <person name="Lucas S."/>
            <person name="Lapidus A."/>
            <person name="Barry K."/>
            <person name="Detter J.C."/>
            <person name="Glavina del Rio T."/>
            <person name="Hammon N."/>
            <person name="Israni S."/>
            <person name="Pitluck S."/>
            <person name="Goltsman E.G."/>
            <person name="Martinez M."/>
            <person name="Schmutz J."/>
            <person name="Larimer F."/>
            <person name="Land M."/>
            <person name="Hauser L."/>
            <person name="Kyrpides N."/>
            <person name="Kim E."/>
            <person name="Boone D.R."/>
            <person name="Brockman F."/>
            <person name="Culley D."/>
            <person name="Ferry J."/>
            <person name="Gunsalus R."/>
            <person name="McInerney M.J."/>
            <person name="Morrison M."/>
            <person name="Plugge C."/>
            <person name="Rohlin L."/>
            <person name="Scholten J."/>
            <person name="Sieber J."/>
            <person name="Stams A.J.M."/>
            <person name="Worm P."/>
            <person name="Henstra A.M."/>
            <person name="Richardson P."/>
        </authorList>
    </citation>
    <scope>NUCLEOTIDE SEQUENCE [LARGE SCALE GENOMIC DNA]</scope>
    <source>
        <strain evidence="2">DSM 10017 / MPOB</strain>
    </source>
</reference>
<evidence type="ECO:0000313" key="1">
    <source>
        <dbReference type="EMBL" id="ABK18970.1"/>
    </source>
</evidence>
<gene>
    <name evidence="1" type="ordered locus">Sfum_3297</name>
</gene>
<sequence length="215" mass="24404">MNPNGATRMGEYNQDQWISLQAVRGTCDALAASEVERLKEGCLDYLRFRAGLDRFQDELIAAACRTICFDTGMSACCGFESIFTFFADHVVNTLFSERRETDALFSVLRRANRTGRCVYLGNGGCMWRIRPISCAMFFCDKIKEGILRADPETAERWSALQAMEKEFTWPVKPVLFDDLEKYFLGLGAKSPHMYFHQSPGLLRLKKKSGTGDFRA</sequence>
<protein>
    <submittedName>
        <fullName evidence="1">Uncharacterized protein</fullName>
    </submittedName>
</protein>
<dbReference type="AlphaFoldDB" id="A0LNG8"/>
<dbReference type="eggNOG" id="ENOG50309P5">
    <property type="taxonomic scope" value="Bacteria"/>
</dbReference>
<dbReference type="InParanoid" id="A0LNG8"/>
<dbReference type="Proteomes" id="UP000001784">
    <property type="component" value="Chromosome"/>
</dbReference>
<accession>A0LNG8</accession>
<dbReference type="EMBL" id="CP000478">
    <property type="protein sequence ID" value="ABK18970.1"/>
    <property type="molecule type" value="Genomic_DNA"/>
</dbReference>
<dbReference type="KEGG" id="sfu:Sfum_3297"/>
<name>A0LNG8_SYNFM</name>